<accession>A0ABM9NPN8</accession>
<gene>
    <name evidence="1" type="ORF">PRHACTZTBTEA_548</name>
</gene>
<keyword evidence="2" id="KW-1185">Reference proteome</keyword>
<evidence type="ECO:0008006" key="3">
    <source>
        <dbReference type="Google" id="ProtNLM"/>
    </source>
</evidence>
<dbReference type="NCBIfam" id="NF033650">
    <property type="entry name" value="ANR_neg_reg"/>
    <property type="match status" value="1"/>
</dbReference>
<reference evidence="1" key="1">
    <citation type="submission" date="2024-04" db="EMBL/GenBank/DDBJ databases">
        <authorList>
            <person name="Manzano-Marin A."/>
            <person name="Manzano-Marin A."/>
            <person name="Alejandro Manzano Marin A."/>
        </authorList>
    </citation>
    <scope>NUCLEOTIDE SEQUENCE [LARGE SCALE GENOMIC DNA]</scope>
    <source>
        <strain evidence="1">TABTEA</strain>
    </source>
</reference>
<name>A0ABM9NPN8_9GAMM</name>
<dbReference type="RefSeq" id="WP_341764918.1">
    <property type="nucleotide sequence ID" value="NZ_OZ034688.1"/>
</dbReference>
<organism evidence="1 2">
    <name type="scientific">Candidatus Providencia siddallii</name>
    <dbReference type="NCBI Taxonomy" id="1715285"/>
    <lineage>
        <taxon>Bacteria</taxon>
        <taxon>Pseudomonadati</taxon>
        <taxon>Pseudomonadota</taxon>
        <taxon>Gammaproteobacteria</taxon>
        <taxon>Enterobacterales</taxon>
        <taxon>Morganellaceae</taxon>
        <taxon>Providencia</taxon>
    </lineage>
</organism>
<evidence type="ECO:0000313" key="1">
    <source>
        <dbReference type="EMBL" id="CAL1329458.1"/>
    </source>
</evidence>
<dbReference type="InterPro" id="IPR047666">
    <property type="entry name" value="ANR_neg_reg"/>
</dbReference>
<protein>
    <recommendedName>
        <fullName evidence="3">ANR family transcriptional regulator</fullName>
    </recommendedName>
</protein>
<evidence type="ECO:0000313" key="2">
    <source>
        <dbReference type="Proteomes" id="UP001497533"/>
    </source>
</evidence>
<dbReference type="EMBL" id="OZ034688">
    <property type="protein sequence ID" value="CAL1329458.1"/>
    <property type="molecule type" value="Genomic_DNA"/>
</dbReference>
<proteinExistence type="predicted"/>
<dbReference type="Proteomes" id="UP001497533">
    <property type="component" value="Chromosome"/>
</dbReference>
<sequence>MTILKDDDELYIQKASNAVRLEQSGKYSDAAKAWSQAYLFAQTRSNQVWCEHRSDFCFMQIKRKK</sequence>